<evidence type="ECO:0000256" key="4">
    <source>
        <dbReference type="ARBA" id="ARBA00022679"/>
    </source>
</evidence>
<feature type="domain" description="Fringe-like glycosyltransferase" evidence="11">
    <location>
        <begin position="237"/>
        <end position="452"/>
    </location>
</feature>
<dbReference type="EMBL" id="OU895877">
    <property type="protein sequence ID" value="CAG9799295.1"/>
    <property type="molecule type" value="Genomic_DNA"/>
</dbReference>
<name>A0A9N9RLT3_9DIPT</name>
<dbReference type="FunFam" id="3.90.550.50:FF:000008">
    <property type="entry name" value="Beta-1,3-glucosyltransferase"/>
    <property type="match status" value="1"/>
</dbReference>
<dbReference type="GO" id="GO:0016757">
    <property type="term" value="F:glycosyltransferase activity"/>
    <property type="evidence" value="ECO:0007669"/>
    <property type="project" value="UniProtKB-KW"/>
</dbReference>
<feature type="signal peptide" evidence="10">
    <location>
        <begin position="1"/>
        <end position="20"/>
    </location>
</feature>
<feature type="domain" description="Fringe-like glycosyltransferase" evidence="11">
    <location>
        <begin position="88"/>
        <end position="173"/>
    </location>
</feature>
<evidence type="ECO:0000256" key="3">
    <source>
        <dbReference type="ARBA" id="ARBA00022676"/>
    </source>
</evidence>
<keyword evidence="6" id="KW-0735">Signal-anchor</keyword>
<keyword evidence="8" id="KW-0472">Membrane</keyword>
<evidence type="ECO:0000256" key="7">
    <source>
        <dbReference type="ARBA" id="ARBA00022989"/>
    </source>
</evidence>
<dbReference type="Pfam" id="PF02434">
    <property type="entry name" value="Fringe"/>
    <property type="match status" value="2"/>
</dbReference>
<organism evidence="12 13">
    <name type="scientific">Chironomus riparius</name>
    <dbReference type="NCBI Taxonomy" id="315576"/>
    <lineage>
        <taxon>Eukaryota</taxon>
        <taxon>Metazoa</taxon>
        <taxon>Ecdysozoa</taxon>
        <taxon>Arthropoda</taxon>
        <taxon>Hexapoda</taxon>
        <taxon>Insecta</taxon>
        <taxon>Pterygota</taxon>
        <taxon>Neoptera</taxon>
        <taxon>Endopterygota</taxon>
        <taxon>Diptera</taxon>
        <taxon>Nematocera</taxon>
        <taxon>Chironomoidea</taxon>
        <taxon>Chironomidae</taxon>
        <taxon>Chironominae</taxon>
        <taxon>Chironomus</taxon>
    </lineage>
</organism>
<dbReference type="PANTHER" id="PTHR10811">
    <property type="entry name" value="FRINGE-RELATED"/>
    <property type="match status" value="1"/>
</dbReference>
<accession>A0A9N9RLT3</accession>
<dbReference type="AlphaFoldDB" id="A0A9N9RLT3"/>
<keyword evidence="10" id="KW-0732">Signal</keyword>
<keyword evidence="13" id="KW-1185">Reference proteome</keyword>
<evidence type="ECO:0000256" key="9">
    <source>
        <dbReference type="ARBA" id="ARBA00037847"/>
    </source>
</evidence>
<reference evidence="12" key="2">
    <citation type="submission" date="2022-10" db="EMBL/GenBank/DDBJ databases">
        <authorList>
            <consortium name="ENA_rothamsted_submissions"/>
            <consortium name="culmorum"/>
            <person name="King R."/>
        </authorList>
    </citation>
    <scope>NUCLEOTIDE SEQUENCE</scope>
</reference>
<proteinExistence type="inferred from homology"/>
<gene>
    <name evidence="12" type="ORF">CHIRRI_LOCUS2264</name>
</gene>
<dbReference type="Gene3D" id="3.90.550.50">
    <property type="match status" value="2"/>
</dbReference>
<evidence type="ECO:0000259" key="11">
    <source>
        <dbReference type="Pfam" id="PF02434"/>
    </source>
</evidence>
<dbReference type="GO" id="GO:0012505">
    <property type="term" value="C:endomembrane system"/>
    <property type="evidence" value="ECO:0007669"/>
    <property type="project" value="UniProtKB-SubCell"/>
</dbReference>
<evidence type="ECO:0000256" key="10">
    <source>
        <dbReference type="SAM" id="SignalP"/>
    </source>
</evidence>
<dbReference type="OrthoDB" id="421979at2759"/>
<evidence type="ECO:0000256" key="6">
    <source>
        <dbReference type="ARBA" id="ARBA00022968"/>
    </source>
</evidence>
<keyword evidence="4" id="KW-0808">Transferase</keyword>
<keyword evidence="7" id="KW-1133">Transmembrane helix</keyword>
<evidence type="ECO:0000313" key="13">
    <source>
        <dbReference type="Proteomes" id="UP001153620"/>
    </source>
</evidence>
<sequence length="503" mass="58106">MLKIVLISFTFILLTPTTCGIFSDEISFLVLSQKNKYHLGVAKQLKHTIIEQSLNLDDGTKPNIYLANEVFKKGNSWAIIPILIDIRNQLITSRTKWFVLCETNSVINFKKLLSSLSAEDETKEVYMGYSLYDREATIIHHFAFFRNPQQFHFPYIRAGVAFSIPLLNRLANHLSLLSQQPKMLTDFTIDAAHELALFIWNVDKNLVLKSVPYFCSRFGLECAIYAKEENIFCGNAISLDKVLFAVKTCGKYHKERLPFIQKTWARFTIHLRFFSDIYDSTIPTVPTGVENTERGHCEKSLKILRLILNEISKNSTLKNIEFIVLADDDTLLSISSLSEYLGCFDKKEYMFLGERYGYNLFSDGYSYITGGAGIVFNTKTIKKIVDSCSCSSISSPDDMIIASCLKQLNIEAIHSSLFHQARFRDYSPEILERSSISFHKFWQIDPFEVYENWFRKKDEEYFKINKHILSDYKYIKQNCMTPSSVKNKQKQKSNQINSNHIEL</sequence>
<keyword evidence="5" id="KW-0812">Transmembrane</keyword>
<comment type="similarity">
    <text evidence="2">Belongs to the glycosyltransferase 31 family.</text>
</comment>
<reference evidence="12" key="1">
    <citation type="submission" date="2022-01" db="EMBL/GenBank/DDBJ databases">
        <authorList>
            <person name="King R."/>
        </authorList>
    </citation>
    <scope>NUCLEOTIDE SEQUENCE</scope>
</reference>
<evidence type="ECO:0000256" key="2">
    <source>
        <dbReference type="ARBA" id="ARBA00008661"/>
    </source>
</evidence>
<evidence type="ECO:0000256" key="8">
    <source>
        <dbReference type="ARBA" id="ARBA00023136"/>
    </source>
</evidence>
<feature type="chain" id="PRO_5040486785" description="Fringe-like glycosyltransferase domain-containing protein" evidence="10">
    <location>
        <begin position="21"/>
        <end position="503"/>
    </location>
</feature>
<dbReference type="InterPro" id="IPR003378">
    <property type="entry name" value="Fringe-like_glycosylTrfase"/>
</dbReference>
<dbReference type="Proteomes" id="UP001153620">
    <property type="component" value="Chromosome 1"/>
</dbReference>
<comment type="subcellular location">
    <subcellularLocation>
        <location evidence="9">Endomembrane system</location>
        <topology evidence="9">Single-pass membrane protein</topology>
    </subcellularLocation>
    <subcellularLocation>
        <location evidence="1">Membrane</location>
        <topology evidence="1">Single-pass type II membrane protein</topology>
    </subcellularLocation>
</comment>
<evidence type="ECO:0000256" key="5">
    <source>
        <dbReference type="ARBA" id="ARBA00022692"/>
    </source>
</evidence>
<keyword evidence="3" id="KW-0328">Glycosyltransferase</keyword>
<evidence type="ECO:0000313" key="12">
    <source>
        <dbReference type="EMBL" id="CAG9799295.1"/>
    </source>
</evidence>
<protein>
    <recommendedName>
        <fullName evidence="11">Fringe-like glycosyltransferase domain-containing protein</fullName>
    </recommendedName>
</protein>
<dbReference type="GO" id="GO:0016020">
    <property type="term" value="C:membrane"/>
    <property type="evidence" value="ECO:0007669"/>
    <property type="project" value="UniProtKB-SubCell"/>
</dbReference>
<evidence type="ECO:0000256" key="1">
    <source>
        <dbReference type="ARBA" id="ARBA00004606"/>
    </source>
</evidence>